<dbReference type="Gene3D" id="2.40.160.60">
    <property type="entry name" value="Outer membrane protein transport protein (OMPP1/FadL/TodX)"/>
    <property type="match status" value="1"/>
</dbReference>
<dbReference type="AlphaFoldDB" id="G0IWX0"/>
<dbReference type="OrthoDB" id="1491239at2"/>
<proteinExistence type="predicted"/>
<gene>
    <name evidence="1" type="ordered locus">Cycma_1116</name>
</gene>
<evidence type="ECO:0008006" key="3">
    <source>
        <dbReference type="Google" id="ProtNLM"/>
    </source>
</evidence>
<dbReference type="RefSeq" id="WP_014019185.1">
    <property type="nucleotide sequence ID" value="NC_015914.1"/>
</dbReference>
<reference evidence="2" key="1">
    <citation type="submission" date="2011-07" db="EMBL/GenBank/DDBJ databases">
        <title>The complete genome of Cyclobacterium marinum DSM 745.</title>
        <authorList>
            <person name="Lucas S."/>
            <person name="Han J."/>
            <person name="Lapidus A."/>
            <person name="Bruce D."/>
            <person name="Goodwin L."/>
            <person name="Pitluck S."/>
            <person name="Peters L."/>
            <person name="Kyrpides N."/>
            <person name="Mavromatis K."/>
            <person name="Ivanova N."/>
            <person name="Ovchinnikova G."/>
            <person name="Chertkov O."/>
            <person name="Detter J.C."/>
            <person name="Tapia R."/>
            <person name="Han C."/>
            <person name="Land M."/>
            <person name="Hauser L."/>
            <person name="Markowitz V."/>
            <person name="Cheng J.-F."/>
            <person name="Hugenholtz P."/>
            <person name="Woyke T."/>
            <person name="Wu D."/>
            <person name="Tindall B."/>
            <person name="Schuetze A."/>
            <person name="Brambilla E."/>
            <person name="Klenk H.-P."/>
            <person name="Eisen J.A."/>
        </authorList>
    </citation>
    <scope>NUCLEOTIDE SEQUENCE [LARGE SCALE GENOMIC DNA]</scope>
    <source>
        <strain evidence="2">ATCC 25205 / DSM 745 / LMG 13164 / NCIMB 1802</strain>
    </source>
</reference>
<keyword evidence="2" id="KW-1185">Reference proteome</keyword>
<dbReference type="PROSITE" id="PS51257">
    <property type="entry name" value="PROKAR_LIPOPROTEIN"/>
    <property type="match status" value="1"/>
</dbReference>
<name>G0IWX0_CYCMS</name>
<protein>
    <recommendedName>
        <fullName evidence="3">Outer membrane protein</fullName>
    </recommendedName>
</protein>
<dbReference type="STRING" id="880070.Cycma_1116"/>
<sequence>MLKNKIHVATLILFMGCFAIHHISYGQFSSSTYSSLGIGVFNNSGLTQNQGMGGMGVSFGNSYSINHVNPAVSVKNGAFGFQAAFNYNKLTAATELSSEDLDGGGLSYVAMSFPLIPRKFTMGIGLNQLTGVDYNITVNSPVVNTDLVSNNTIVGTGGLSQVYLQSGFQIYKNLSLGVEGAYTFGSTIRTNQLNLLDADLNAVGISSEYYERLTYSDVVFKGGIYYAQPLGNQQYLNVGAIYQVFGDVNGREFAKMAESGQASIPNSVGDVIADNISGSVFIPAKLGYGVTYEKINKFAVGVEAQFQDFSSYQAFNASSPSENMGKAYKISLGGQYIPNAFSLESLLSRSTIRAGIEYERLPFQVNQNNVDDIGINFGTSIPIYSLSLLNLALKAGTRGTINDGLVRENYIKVSLGLSINDNSWFYKKVFE</sequence>
<dbReference type="Proteomes" id="UP000001635">
    <property type="component" value="Chromosome"/>
</dbReference>
<dbReference type="KEGG" id="cmr:Cycma_1116"/>
<dbReference type="EMBL" id="CP002955">
    <property type="protein sequence ID" value="AEL24888.1"/>
    <property type="molecule type" value="Genomic_DNA"/>
</dbReference>
<dbReference type="eggNOG" id="COG2067">
    <property type="taxonomic scope" value="Bacteria"/>
</dbReference>
<accession>G0IWX0</accession>
<evidence type="ECO:0000313" key="1">
    <source>
        <dbReference type="EMBL" id="AEL24888.1"/>
    </source>
</evidence>
<evidence type="ECO:0000313" key="2">
    <source>
        <dbReference type="Proteomes" id="UP000001635"/>
    </source>
</evidence>
<dbReference type="HOGENOM" id="CLU_047829_0_0_10"/>
<organism evidence="1 2">
    <name type="scientific">Cyclobacterium marinum (strain ATCC 25205 / DSM 745 / LMG 13164 / NCIMB 1802)</name>
    <name type="common">Flectobacillus marinus</name>
    <dbReference type="NCBI Taxonomy" id="880070"/>
    <lineage>
        <taxon>Bacteria</taxon>
        <taxon>Pseudomonadati</taxon>
        <taxon>Bacteroidota</taxon>
        <taxon>Cytophagia</taxon>
        <taxon>Cytophagales</taxon>
        <taxon>Cyclobacteriaceae</taxon>
        <taxon>Cyclobacterium</taxon>
    </lineage>
</organism>